<sequence>MVAPAGTGGRAARRGPHVPSPYSQAVTMPESPAVNGPASPPPLPAGASSAGRSPTDPASRLAADPATQGAARSLTAAGPYRPGEVVVHRSFTTKRLVFVRTGHVVGHDERGLRLWIPHGCPMAVELSADGRGLRDMPFAEWIRQPTVMTTTVWRGPNIFMLVPPQGANSVWWFWDWQGRFVRWYINLEEPAVAWRHDGLVGVDTTDHDLDLWVTPERTWEWKDEHELEERLAFPEHYWVPDPDAVRSEGERLLRLVEAGAFPFDGTWTDFRPDPSWQTPDALPAGWDRPRA</sequence>
<dbReference type="KEGG" id="fal:FRAAL4223"/>
<dbReference type="PANTHER" id="PTHR39159">
    <property type="match status" value="1"/>
</dbReference>
<evidence type="ECO:0000313" key="4">
    <source>
        <dbReference type="EMBL" id="CAJ62865.1"/>
    </source>
</evidence>
<proteinExistence type="predicted"/>
<keyword evidence="1" id="KW-0378">Hydrolase</keyword>
<dbReference type="GO" id="GO:0016787">
    <property type="term" value="F:hydrolase activity"/>
    <property type="evidence" value="ECO:0007669"/>
    <property type="project" value="UniProtKB-KW"/>
</dbReference>
<dbReference type="InterPro" id="IPR007295">
    <property type="entry name" value="DUF402"/>
</dbReference>
<dbReference type="AlphaFoldDB" id="Q0RI07"/>
<feature type="domain" description="DUF402" evidence="3">
    <location>
        <begin position="128"/>
        <end position="260"/>
    </location>
</feature>
<dbReference type="Proteomes" id="UP000000657">
    <property type="component" value="Chromosome"/>
</dbReference>
<dbReference type="HOGENOM" id="CLU_083275_0_0_11"/>
<feature type="region of interest" description="Disordered" evidence="2">
    <location>
        <begin position="1"/>
        <end position="76"/>
    </location>
</feature>
<dbReference type="PANTHER" id="PTHR39159:SF1">
    <property type="entry name" value="UPF0374 PROTEIN YGAC"/>
    <property type="match status" value="1"/>
</dbReference>
<feature type="compositionally biased region" description="Low complexity" evidence="2">
    <location>
        <begin position="45"/>
        <end position="54"/>
    </location>
</feature>
<feature type="region of interest" description="Disordered" evidence="2">
    <location>
        <begin position="272"/>
        <end position="291"/>
    </location>
</feature>
<dbReference type="SUPFAM" id="SSF159234">
    <property type="entry name" value="FomD-like"/>
    <property type="match status" value="1"/>
</dbReference>
<dbReference type="STRING" id="326424.FRAAL4223"/>
<evidence type="ECO:0000313" key="5">
    <source>
        <dbReference type="Proteomes" id="UP000000657"/>
    </source>
</evidence>
<evidence type="ECO:0000256" key="1">
    <source>
        <dbReference type="ARBA" id="ARBA00022801"/>
    </source>
</evidence>
<accession>Q0RI07</accession>
<organism evidence="4 5">
    <name type="scientific">Frankia alni (strain DSM 45986 / CECT 9034 / ACN14a)</name>
    <dbReference type="NCBI Taxonomy" id="326424"/>
    <lineage>
        <taxon>Bacteria</taxon>
        <taxon>Bacillati</taxon>
        <taxon>Actinomycetota</taxon>
        <taxon>Actinomycetes</taxon>
        <taxon>Frankiales</taxon>
        <taxon>Frankiaceae</taxon>
        <taxon>Frankia</taxon>
    </lineage>
</organism>
<dbReference type="Pfam" id="PF04167">
    <property type="entry name" value="DUF402"/>
    <property type="match status" value="1"/>
</dbReference>
<dbReference type="InterPro" id="IPR050212">
    <property type="entry name" value="Ntdp-like"/>
</dbReference>
<dbReference type="EMBL" id="CT573213">
    <property type="protein sequence ID" value="CAJ62865.1"/>
    <property type="molecule type" value="Genomic_DNA"/>
</dbReference>
<reference evidence="4 5" key="1">
    <citation type="journal article" date="2007" name="Genome Res.">
        <title>Genome characteristics of facultatively symbiotic Frankia sp. strains reflect host range and host plant biogeography.</title>
        <authorList>
            <person name="Normand P."/>
            <person name="Lapierre P."/>
            <person name="Tisa L.S."/>
            <person name="Gogarten J.P."/>
            <person name="Alloisio N."/>
            <person name="Bagnarol E."/>
            <person name="Bassi C.A."/>
            <person name="Berry A.M."/>
            <person name="Bickhart D.M."/>
            <person name="Choisne N."/>
            <person name="Couloux A."/>
            <person name="Cournoyer B."/>
            <person name="Cruveiller S."/>
            <person name="Daubin V."/>
            <person name="Demange N."/>
            <person name="Francino M.P."/>
            <person name="Goltsman E."/>
            <person name="Huang Y."/>
            <person name="Kopp O.R."/>
            <person name="Labarre L."/>
            <person name="Lapidus A."/>
            <person name="Lavire C."/>
            <person name="Marechal J."/>
            <person name="Martinez M."/>
            <person name="Mastronunzio J.E."/>
            <person name="Mullin B.C."/>
            <person name="Niemann J."/>
            <person name="Pujic P."/>
            <person name="Rawnsley T."/>
            <person name="Rouy Z."/>
            <person name="Schenowitz C."/>
            <person name="Sellstedt A."/>
            <person name="Tavares F."/>
            <person name="Tomkins J.P."/>
            <person name="Vallenet D."/>
            <person name="Valverde C."/>
            <person name="Wall L.G."/>
            <person name="Wang Y."/>
            <person name="Medigue C."/>
            <person name="Benson D.R."/>
        </authorList>
    </citation>
    <scope>NUCLEOTIDE SEQUENCE [LARGE SCALE GENOMIC DNA]</scope>
    <source>
        <strain evidence="5">DSM 45986 / CECT 9034 / ACN14a</strain>
    </source>
</reference>
<evidence type="ECO:0000256" key="2">
    <source>
        <dbReference type="SAM" id="MobiDB-lite"/>
    </source>
</evidence>
<name>Q0RI07_FRAAA</name>
<protein>
    <recommendedName>
        <fullName evidence="3">DUF402 domain-containing protein</fullName>
    </recommendedName>
</protein>
<dbReference type="Gene3D" id="2.40.380.10">
    <property type="entry name" value="FomD-like"/>
    <property type="match status" value="1"/>
</dbReference>
<gene>
    <name evidence="4" type="ordered locus">FRAAL4223</name>
</gene>
<dbReference type="eggNOG" id="COG2306">
    <property type="taxonomic scope" value="Bacteria"/>
</dbReference>
<dbReference type="InterPro" id="IPR035930">
    <property type="entry name" value="FomD-like_sf"/>
</dbReference>
<keyword evidence="5" id="KW-1185">Reference proteome</keyword>
<evidence type="ECO:0000259" key="3">
    <source>
        <dbReference type="Pfam" id="PF04167"/>
    </source>
</evidence>